<keyword evidence="9" id="KW-1133">Transmembrane helix</keyword>
<evidence type="ECO:0000256" key="3">
    <source>
        <dbReference type="ARBA" id="ARBA00022452"/>
    </source>
</evidence>
<reference evidence="11 12" key="1">
    <citation type="submission" date="2024-04" db="EMBL/GenBank/DDBJ databases">
        <title>Novel genus in family Flammeovirgaceae.</title>
        <authorList>
            <person name="Nguyen T.H."/>
            <person name="Vuong T.Q."/>
            <person name="Le H."/>
            <person name="Kim S.-G."/>
        </authorList>
    </citation>
    <scope>NUCLEOTIDE SEQUENCE [LARGE SCALE GENOMIC DNA]</scope>
    <source>
        <strain evidence="11 12">JCM 23209</strain>
    </source>
</reference>
<dbReference type="InterPro" id="IPR023996">
    <property type="entry name" value="TonB-dep_OMP_SusC/RagA"/>
</dbReference>
<dbReference type="SUPFAM" id="SSF56935">
    <property type="entry name" value="Porins"/>
    <property type="match status" value="1"/>
</dbReference>
<keyword evidence="6 8" id="KW-0472">Membrane</keyword>
<evidence type="ECO:0000256" key="2">
    <source>
        <dbReference type="ARBA" id="ARBA00022448"/>
    </source>
</evidence>
<organism evidence="11 12">
    <name type="scientific">Rapidithrix thailandica</name>
    <dbReference type="NCBI Taxonomy" id="413964"/>
    <lineage>
        <taxon>Bacteria</taxon>
        <taxon>Pseudomonadati</taxon>
        <taxon>Bacteroidota</taxon>
        <taxon>Cytophagia</taxon>
        <taxon>Cytophagales</taxon>
        <taxon>Flammeovirgaceae</taxon>
        <taxon>Rapidithrix</taxon>
    </lineage>
</organism>
<dbReference type="NCBIfam" id="TIGR04057">
    <property type="entry name" value="SusC_RagA_signa"/>
    <property type="match status" value="1"/>
</dbReference>
<evidence type="ECO:0000256" key="8">
    <source>
        <dbReference type="PROSITE-ProRule" id="PRU01360"/>
    </source>
</evidence>
<dbReference type="NCBIfam" id="TIGR04056">
    <property type="entry name" value="OMP_RagA_SusC"/>
    <property type="match status" value="1"/>
</dbReference>
<sequence length="1028" mass="113819">MKCKLLPQICSLTRYVLFGVILQCLLFSILFATAAQSPKEQRTISGKVIDENGNALPGVSVLEKGTSNGTVTDLDGNYALKLKSEQGVLIFSFIGYSSKEVPISSSSVMDVQMEPDTQQLEEVVVVGYGTQKKSEVTNAVVQTSGDEIKKAPTVSLSNSLAGRLAGLYVNQRSSVPGFDDAEILVRGFNTYRNNSALIVIDGVANADPDGLNRLDPNDIESISVLKDASAAIYGAQSAGGVILVTTKRGKVGKPTFTYSFSQAYQSPTSKVKTADALEYMNILNSSRALDGTDPDFPEELVTKYQSGELKSEDWWDALIDGPVAQSRHSLTMQGGSEKIKYFTSIGTASQGGILIGDDKTKLRQYNVRSNLDVSVTKDLTVGIDLSLRQKFTQTPQSAPGGDLHFAVVMSPLREAFIDGDTRYPSEGWSHLNPAARVHSPGYRKYTANVVNGTFRYKYDIPAIKGLSLDGFASIVKTMHYDKSFDYVWDYYEKNAEGQIVKKTSRTVEDIGLKETFSQSRRITLNTKLAYSTTINTFHNISAFVAYEQMDYQDNNFWTQRLGFDSPQIDQLFAGSTDRSNWNNNGGASESSRRNYFGRLNYDFKNKYLLGFNFRYDGSPIFPKEGRFGFFPGVSAGWVISEESFIPDNLFSNLKLRASWGKTGNDRVDPFQYIGVFGYSSGHVIDGRDVRGITALTTPNPNITWEVSESSNLGLEIGILNGRLNFELDIFKIKTSDILGRRQASIPGYTGLALPDENIGEMENQGFEFQTSYRQIFGELTFTTQGNVSYNKNKIIYFDEVPQAEPYQKLEGMPFGSTLVYKAIGIYRTQDDLDNNVNYNNAKLGGLIFADLNGDGVIDGNDRYRFDSNAFPKVQFGLNLGATYKGFDLSVLFQGQGGAKWRLDNGFSTSADGNGLTYVANNSYSSENTTALLPRIRPTGTAVANNDFWYHDTFWIRLKSMELGYTLPKALLSKVKLSSLRLYFSSQNLFMLYNNLKKYGAGDPEFINSGKGAQYPNMKTLSFGLNLTF</sequence>
<dbReference type="Proteomes" id="UP001403385">
    <property type="component" value="Unassembled WGS sequence"/>
</dbReference>
<dbReference type="Gene3D" id="2.60.40.1120">
    <property type="entry name" value="Carboxypeptidase-like, regulatory domain"/>
    <property type="match status" value="1"/>
</dbReference>
<comment type="subcellular location">
    <subcellularLocation>
        <location evidence="1 8">Cell outer membrane</location>
        <topology evidence="1 8">Multi-pass membrane protein</topology>
    </subcellularLocation>
</comment>
<dbReference type="InterPro" id="IPR036942">
    <property type="entry name" value="Beta-barrel_TonB_sf"/>
</dbReference>
<dbReference type="GO" id="GO:0009279">
    <property type="term" value="C:cell outer membrane"/>
    <property type="evidence" value="ECO:0007669"/>
    <property type="project" value="UniProtKB-SubCell"/>
</dbReference>
<evidence type="ECO:0000256" key="4">
    <source>
        <dbReference type="ARBA" id="ARBA00022692"/>
    </source>
</evidence>
<accession>A0AAW9SE74</accession>
<evidence type="ECO:0000256" key="5">
    <source>
        <dbReference type="ARBA" id="ARBA00022729"/>
    </source>
</evidence>
<comment type="caution">
    <text evidence="11">The sequence shown here is derived from an EMBL/GenBank/DDBJ whole genome shotgun (WGS) entry which is preliminary data.</text>
</comment>
<evidence type="ECO:0000256" key="7">
    <source>
        <dbReference type="ARBA" id="ARBA00023237"/>
    </source>
</evidence>
<dbReference type="SUPFAM" id="SSF49464">
    <property type="entry name" value="Carboxypeptidase regulatory domain-like"/>
    <property type="match status" value="1"/>
</dbReference>
<keyword evidence="2 8" id="KW-0813">Transport</keyword>
<evidence type="ECO:0000313" key="11">
    <source>
        <dbReference type="EMBL" id="MEN7550783.1"/>
    </source>
</evidence>
<dbReference type="Pfam" id="PF13715">
    <property type="entry name" value="CarbopepD_reg_2"/>
    <property type="match status" value="1"/>
</dbReference>
<keyword evidence="12" id="KW-1185">Reference proteome</keyword>
<proteinExistence type="inferred from homology"/>
<keyword evidence="7 8" id="KW-0998">Cell outer membrane</keyword>
<dbReference type="FunFam" id="2.60.40.1120:FF:000003">
    <property type="entry name" value="Outer membrane protein Omp121"/>
    <property type="match status" value="1"/>
</dbReference>
<dbReference type="Gene3D" id="2.170.130.10">
    <property type="entry name" value="TonB-dependent receptor, plug domain"/>
    <property type="match status" value="1"/>
</dbReference>
<gene>
    <name evidence="11" type="ORF">AAG747_22875</name>
</gene>
<dbReference type="InterPro" id="IPR012910">
    <property type="entry name" value="Plug_dom"/>
</dbReference>
<dbReference type="AlphaFoldDB" id="A0AAW9SE74"/>
<dbReference type="InterPro" id="IPR039426">
    <property type="entry name" value="TonB-dep_rcpt-like"/>
</dbReference>
<dbReference type="Pfam" id="PF07715">
    <property type="entry name" value="Plug"/>
    <property type="match status" value="1"/>
</dbReference>
<name>A0AAW9SE74_9BACT</name>
<keyword evidence="3 8" id="KW-1134">Transmembrane beta strand</keyword>
<dbReference type="PANTHER" id="PTHR30069:SF29">
    <property type="entry name" value="HEMOGLOBIN AND HEMOGLOBIN-HAPTOGLOBIN-BINDING PROTEIN 1-RELATED"/>
    <property type="match status" value="1"/>
</dbReference>
<keyword evidence="5" id="KW-0732">Signal</keyword>
<keyword evidence="11" id="KW-0675">Receptor</keyword>
<dbReference type="FunFam" id="2.170.130.10:FF:000003">
    <property type="entry name" value="SusC/RagA family TonB-linked outer membrane protein"/>
    <property type="match status" value="1"/>
</dbReference>
<evidence type="ECO:0000256" key="1">
    <source>
        <dbReference type="ARBA" id="ARBA00004571"/>
    </source>
</evidence>
<keyword evidence="4 8" id="KW-0812">Transmembrane</keyword>
<dbReference type="EMBL" id="JBDKWZ010000016">
    <property type="protein sequence ID" value="MEN7550783.1"/>
    <property type="molecule type" value="Genomic_DNA"/>
</dbReference>
<feature type="domain" description="TonB-dependent receptor plug" evidence="10">
    <location>
        <begin position="133"/>
        <end position="241"/>
    </location>
</feature>
<evidence type="ECO:0000256" key="6">
    <source>
        <dbReference type="ARBA" id="ARBA00023136"/>
    </source>
</evidence>
<protein>
    <submittedName>
        <fullName evidence="11">TonB-dependent receptor</fullName>
    </submittedName>
</protein>
<dbReference type="PANTHER" id="PTHR30069">
    <property type="entry name" value="TONB-DEPENDENT OUTER MEMBRANE RECEPTOR"/>
    <property type="match status" value="1"/>
</dbReference>
<dbReference type="InterPro" id="IPR008969">
    <property type="entry name" value="CarboxyPept-like_regulatory"/>
</dbReference>
<dbReference type="Gene3D" id="2.40.170.20">
    <property type="entry name" value="TonB-dependent receptor, beta-barrel domain"/>
    <property type="match status" value="1"/>
</dbReference>
<feature type="transmembrane region" description="Helical" evidence="9">
    <location>
        <begin position="12"/>
        <end position="35"/>
    </location>
</feature>
<dbReference type="GO" id="GO:0044718">
    <property type="term" value="P:siderophore transmembrane transport"/>
    <property type="evidence" value="ECO:0007669"/>
    <property type="project" value="TreeGrafter"/>
</dbReference>
<comment type="similarity">
    <text evidence="8">Belongs to the TonB-dependent receptor family.</text>
</comment>
<dbReference type="GO" id="GO:0015344">
    <property type="term" value="F:siderophore uptake transmembrane transporter activity"/>
    <property type="evidence" value="ECO:0007669"/>
    <property type="project" value="TreeGrafter"/>
</dbReference>
<dbReference type="InterPro" id="IPR023997">
    <property type="entry name" value="TonB-dep_OMP_SusC/RagA_CS"/>
</dbReference>
<dbReference type="PROSITE" id="PS52016">
    <property type="entry name" value="TONB_DEPENDENT_REC_3"/>
    <property type="match status" value="1"/>
</dbReference>
<evidence type="ECO:0000313" key="12">
    <source>
        <dbReference type="Proteomes" id="UP001403385"/>
    </source>
</evidence>
<evidence type="ECO:0000256" key="9">
    <source>
        <dbReference type="SAM" id="Phobius"/>
    </source>
</evidence>
<evidence type="ECO:0000259" key="10">
    <source>
        <dbReference type="Pfam" id="PF07715"/>
    </source>
</evidence>
<dbReference type="RefSeq" id="WP_346823564.1">
    <property type="nucleotide sequence ID" value="NZ_JBDKWZ010000016.1"/>
</dbReference>
<dbReference type="InterPro" id="IPR037066">
    <property type="entry name" value="Plug_dom_sf"/>
</dbReference>